<comment type="cofactor">
    <cofactor evidence="8">
        <name>Cu cation</name>
        <dbReference type="ChEBI" id="CHEBI:23378"/>
    </cofactor>
    <text evidence="8">Binds 1 copper ion per subunit.</text>
</comment>
<evidence type="ECO:0000256" key="3">
    <source>
        <dbReference type="ARBA" id="ARBA00022723"/>
    </source>
</evidence>
<keyword evidence="6 8" id="KW-0186">Copper</keyword>
<sequence>MRLPVLLLLLAATTAAHAERYEVKMLNRNDTGGMVYEPDYLRLQPGDSVKFLATSVTHNAASILEMLPAGAESFKGRINEEIDVTFTQPGTYGIRCIPHYMMGMVMLVQVGDASLDTISVPDTVPVQARKRFEEIIVRARQAQQAVPPARDAR</sequence>
<comment type="caution">
    <text evidence="11">The sequence shown here is derived from an EMBL/GenBank/DDBJ whole genome shotgun (WGS) entry which is preliminary data.</text>
</comment>
<dbReference type="InterPro" id="IPR008972">
    <property type="entry name" value="Cupredoxin"/>
</dbReference>
<dbReference type="Proteomes" id="UP000325255">
    <property type="component" value="Unassembled WGS sequence"/>
</dbReference>
<comment type="subcellular location">
    <subcellularLocation>
        <location evidence="1">Periplasm</location>
    </subcellularLocation>
</comment>
<dbReference type="PRINTS" id="PR00156">
    <property type="entry name" value="COPPERBLUE"/>
</dbReference>
<dbReference type="InterPro" id="IPR001235">
    <property type="entry name" value="Copper_blue_Plastocyanin"/>
</dbReference>
<evidence type="ECO:0000313" key="12">
    <source>
        <dbReference type="Proteomes" id="UP000325255"/>
    </source>
</evidence>
<keyword evidence="4" id="KW-0574">Periplasm</keyword>
<dbReference type="EMBL" id="VWPK01000011">
    <property type="protein sequence ID" value="KAA5612640.1"/>
    <property type="molecule type" value="Genomic_DNA"/>
</dbReference>
<keyword evidence="3 8" id="KW-0479">Metal-binding</keyword>
<evidence type="ECO:0000256" key="6">
    <source>
        <dbReference type="ARBA" id="ARBA00023008"/>
    </source>
</evidence>
<feature type="chain" id="PRO_5024405840" description="Pseudoazurin" evidence="9">
    <location>
        <begin position="19"/>
        <end position="153"/>
    </location>
</feature>
<dbReference type="Gene3D" id="2.60.40.420">
    <property type="entry name" value="Cupredoxins - blue copper proteins"/>
    <property type="match status" value="1"/>
</dbReference>
<dbReference type="CDD" id="cd04218">
    <property type="entry name" value="Pseudoazurin"/>
    <property type="match status" value="1"/>
</dbReference>
<keyword evidence="9" id="KW-0732">Signal</keyword>
<feature type="binding site" evidence="8">
    <location>
        <position position="58"/>
    </location>
    <ligand>
        <name>Cu cation</name>
        <dbReference type="ChEBI" id="CHEBI:23378"/>
    </ligand>
</feature>
<evidence type="ECO:0000256" key="7">
    <source>
        <dbReference type="NCBIfam" id="TIGR02375"/>
    </source>
</evidence>
<reference evidence="11 12" key="1">
    <citation type="submission" date="2019-09" db="EMBL/GenBank/DDBJ databases">
        <title>Genome sequence of Rhodovastum atsumiense, a diverse member of the Acetobacteraceae family of non-sulfur purple photosynthetic bacteria.</title>
        <authorList>
            <person name="Meyer T."/>
            <person name="Kyndt J."/>
        </authorList>
    </citation>
    <scope>NUCLEOTIDE SEQUENCE [LARGE SCALE GENOMIC DNA]</scope>
    <source>
        <strain evidence="11 12">DSM 21279</strain>
    </source>
</reference>
<feature type="binding site" evidence="8">
    <location>
        <position position="96"/>
    </location>
    <ligand>
        <name>Cu cation</name>
        <dbReference type="ChEBI" id="CHEBI:23378"/>
    </ligand>
</feature>
<evidence type="ECO:0000256" key="9">
    <source>
        <dbReference type="SAM" id="SignalP"/>
    </source>
</evidence>
<dbReference type="GO" id="GO:0042597">
    <property type="term" value="C:periplasmic space"/>
    <property type="evidence" value="ECO:0007669"/>
    <property type="project" value="UniProtKB-SubCell"/>
</dbReference>
<organism evidence="11 12">
    <name type="scientific">Rhodovastum atsumiense</name>
    <dbReference type="NCBI Taxonomy" id="504468"/>
    <lineage>
        <taxon>Bacteria</taxon>
        <taxon>Pseudomonadati</taxon>
        <taxon>Pseudomonadota</taxon>
        <taxon>Alphaproteobacteria</taxon>
        <taxon>Acetobacterales</taxon>
        <taxon>Acetobacteraceae</taxon>
        <taxon>Rhodovastum</taxon>
    </lineage>
</organism>
<keyword evidence="5" id="KW-0249">Electron transport</keyword>
<dbReference type="SUPFAM" id="SSF49503">
    <property type="entry name" value="Cupredoxins"/>
    <property type="match status" value="1"/>
</dbReference>
<dbReference type="Pfam" id="PF00127">
    <property type="entry name" value="Copper-bind"/>
    <property type="match status" value="1"/>
</dbReference>
<dbReference type="RefSeq" id="WP_150040455.1">
    <property type="nucleotide sequence ID" value="NZ_OW485601.1"/>
</dbReference>
<dbReference type="OrthoDB" id="7510199at2"/>
<dbReference type="AlphaFoldDB" id="A0A5M6IWD9"/>
<evidence type="ECO:0000256" key="5">
    <source>
        <dbReference type="ARBA" id="ARBA00022982"/>
    </source>
</evidence>
<dbReference type="InterPro" id="IPR012745">
    <property type="entry name" value="Pseudoazurin"/>
</dbReference>
<name>A0A5M6IWD9_9PROT</name>
<feature type="signal peptide" evidence="9">
    <location>
        <begin position="1"/>
        <end position="18"/>
    </location>
</feature>
<feature type="binding site" evidence="8">
    <location>
        <position position="104"/>
    </location>
    <ligand>
        <name>Cu cation</name>
        <dbReference type="ChEBI" id="CHEBI:23378"/>
    </ligand>
</feature>
<gene>
    <name evidence="11" type="ORF">F1189_08800</name>
</gene>
<dbReference type="InterPro" id="IPR000923">
    <property type="entry name" value="BlueCu_1"/>
</dbReference>
<accession>A0A5M6IWD9</accession>
<evidence type="ECO:0000256" key="2">
    <source>
        <dbReference type="ARBA" id="ARBA00022448"/>
    </source>
</evidence>
<protein>
    <recommendedName>
        <fullName evidence="7">Pseudoazurin</fullName>
    </recommendedName>
</protein>
<dbReference type="NCBIfam" id="TIGR02375">
    <property type="entry name" value="pseudoazurin"/>
    <property type="match status" value="1"/>
</dbReference>
<evidence type="ECO:0000256" key="1">
    <source>
        <dbReference type="ARBA" id="ARBA00004418"/>
    </source>
</evidence>
<feature type="domain" description="Blue (type 1) copper" evidence="10">
    <location>
        <begin position="24"/>
        <end position="110"/>
    </location>
</feature>
<dbReference type="GO" id="GO:0005507">
    <property type="term" value="F:copper ion binding"/>
    <property type="evidence" value="ECO:0007669"/>
    <property type="project" value="UniProtKB-UniRule"/>
</dbReference>
<dbReference type="PRINTS" id="PR00155">
    <property type="entry name" value="AMICYANIN"/>
</dbReference>
<evidence type="ECO:0000256" key="4">
    <source>
        <dbReference type="ARBA" id="ARBA00022764"/>
    </source>
</evidence>
<evidence type="ECO:0000259" key="10">
    <source>
        <dbReference type="Pfam" id="PF00127"/>
    </source>
</evidence>
<dbReference type="InterPro" id="IPR002386">
    <property type="entry name" value="Amicyanin/Pseudoazurin"/>
</dbReference>
<keyword evidence="2" id="KW-0813">Transport</keyword>
<keyword evidence="12" id="KW-1185">Reference proteome</keyword>
<evidence type="ECO:0000256" key="8">
    <source>
        <dbReference type="PIRSR" id="PIRSR602386-1"/>
    </source>
</evidence>
<feature type="binding site" evidence="8">
    <location>
        <position position="99"/>
    </location>
    <ligand>
        <name>Cu cation</name>
        <dbReference type="ChEBI" id="CHEBI:23378"/>
    </ligand>
</feature>
<dbReference type="GO" id="GO:0009055">
    <property type="term" value="F:electron transfer activity"/>
    <property type="evidence" value="ECO:0007669"/>
    <property type="project" value="InterPro"/>
</dbReference>
<evidence type="ECO:0000313" key="11">
    <source>
        <dbReference type="EMBL" id="KAA5612640.1"/>
    </source>
</evidence>
<proteinExistence type="predicted"/>